<evidence type="ECO:0000256" key="9">
    <source>
        <dbReference type="ARBA" id="ARBA00038345"/>
    </source>
</evidence>
<evidence type="ECO:0000259" key="14">
    <source>
        <dbReference type="PROSITE" id="PS50975"/>
    </source>
</evidence>
<keyword evidence="5 12" id="KW-0436">Ligase</keyword>
<evidence type="ECO:0000256" key="4">
    <source>
        <dbReference type="ARBA" id="ARBA00013255"/>
    </source>
</evidence>
<evidence type="ECO:0000313" key="16">
    <source>
        <dbReference type="Proteomes" id="UP000273158"/>
    </source>
</evidence>
<protein>
    <recommendedName>
        <fullName evidence="4 12">Phosphoribosylamine--glycine ligase</fullName>
        <ecNumber evidence="4 12">6.3.4.13</ecNumber>
    </recommendedName>
    <alternativeName>
        <fullName evidence="12">GARS</fullName>
    </alternativeName>
    <alternativeName>
        <fullName evidence="10 12">Glycinamide ribonucleotide synthetase</fullName>
    </alternativeName>
    <alternativeName>
        <fullName evidence="11 12">Phosphoribosylglycinamide synthetase</fullName>
    </alternativeName>
</protein>
<proteinExistence type="inferred from homology"/>
<evidence type="ECO:0000256" key="13">
    <source>
        <dbReference type="PROSITE-ProRule" id="PRU00409"/>
    </source>
</evidence>
<sequence length="424" mass="43491">MRILVLGSGAREHAILLALKAEGAGHELFAAPGNAGIAADATIVAGLDANAPAAVTEYANAEHIDLVVIGPEAPLVAGVADALRERGIPVFGPGKAAAALEGSKAFAKRIMDTAGVPTGRAARATTRAEVEAALEEFGAPHVVKADGLAAGKGVIVTDDRAAALAHADEYLPTGPVLVEEFLSGPEVSLFFLSDGDTVRALSPAQDFKRALDGDAGPNTGGMGAYSPLPWLDERFGSEQAFVDEVTRTVAEPVIRTLDAEGTPFIGLLYAGLILTDAGVKVIEFNARFGDPETQVVLPRLVTPLSELLLSAASGTLEDQPAPRFSDTKAITVVLASEGYPQAPVTGRPIGGTDAASAVDGVHLAHAATAQRDGTLVATGGRVLNVVATGDSFAQARERAYRALGEISLEGSHHRTDIAARVADA</sequence>
<dbReference type="InterPro" id="IPR016185">
    <property type="entry name" value="PreATP-grasp_dom_sf"/>
</dbReference>
<dbReference type="Gene3D" id="3.30.470.20">
    <property type="entry name" value="ATP-grasp fold, B domain"/>
    <property type="match status" value="1"/>
</dbReference>
<evidence type="ECO:0000256" key="6">
    <source>
        <dbReference type="ARBA" id="ARBA00022741"/>
    </source>
</evidence>
<dbReference type="SMART" id="SM01210">
    <property type="entry name" value="GARS_C"/>
    <property type="match status" value="1"/>
</dbReference>
<evidence type="ECO:0000256" key="3">
    <source>
        <dbReference type="ARBA" id="ARBA00005174"/>
    </source>
</evidence>
<comment type="similarity">
    <text evidence="9 12">Belongs to the GARS family.</text>
</comment>
<dbReference type="SUPFAM" id="SSF51246">
    <property type="entry name" value="Rudiment single hybrid motif"/>
    <property type="match status" value="1"/>
</dbReference>
<dbReference type="OrthoDB" id="9807240at2"/>
<dbReference type="NCBIfam" id="TIGR00877">
    <property type="entry name" value="purD"/>
    <property type="match status" value="1"/>
</dbReference>
<gene>
    <name evidence="12" type="primary">purD</name>
    <name evidence="15" type="ORF">C7474_0249</name>
</gene>
<dbReference type="InterPro" id="IPR037123">
    <property type="entry name" value="PRibGlycinamide_synth_C_sf"/>
</dbReference>
<dbReference type="GO" id="GO:0006189">
    <property type="term" value="P:'de novo' IMP biosynthetic process"/>
    <property type="evidence" value="ECO:0007669"/>
    <property type="project" value="UniProtKB-UniRule"/>
</dbReference>
<evidence type="ECO:0000313" key="15">
    <source>
        <dbReference type="EMBL" id="RLK52316.1"/>
    </source>
</evidence>
<keyword evidence="7 12" id="KW-0658">Purine biosynthesis</keyword>
<dbReference type="EC" id="6.3.4.13" evidence="4 12"/>
<evidence type="ECO:0000256" key="2">
    <source>
        <dbReference type="ARBA" id="ARBA00001946"/>
    </source>
</evidence>
<evidence type="ECO:0000256" key="10">
    <source>
        <dbReference type="ARBA" id="ARBA00042242"/>
    </source>
</evidence>
<dbReference type="RefSeq" id="WP_121056929.1">
    <property type="nucleotide sequence ID" value="NZ_RCDB01000001.1"/>
</dbReference>
<dbReference type="Gene3D" id="3.30.1490.20">
    <property type="entry name" value="ATP-grasp fold, A domain"/>
    <property type="match status" value="1"/>
</dbReference>
<dbReference type="PROSITE" id="PS00184">
    <property type="entry name" value="GARS"/>
    <property type="match status" value="1"/>
</dbReference>
<evidence type="ECO:0000256" key="5">
    <source>
        <dbReference type="ARBA" id="ARBA00022598"/>
    </source>
</evidence>
<dbReference type="InterPro" id="IPR020561">
    <property type="entry name" value="PRibGlycinamid_synth_ATP-grasp"/>
</dbReference>
<dbReference type="PANTHER" id="PTHR43472">
    <property type="entry name" value="PHOSPHORIBOSYLAMINE--GLYCINE LIGASE"/>
    <property type="match status" value="1"/>
</dbReference>
<dbReference type="SMART" id="SM01209">
    <property type="entry name" value="GARS_A"/>
    <property type="match status" value="1"/>
</dbReference>
<evidence type="ECO:0000256" key="1">
    <source>
        <dbReference type="ARBA" id="ARBA00001936"/>
    </source>
</evidence>
<evidence type="ECO:0000256" key="11">
    <source>
        <dbReference type="ARBA" id="ARBA00042864"/>
    </source>
</evidence>
<dbReference type="Pfam" id="PF01071">
    <property type="entry name" value="GARS_A"/>
    <property type="match status" value="1"/>
</dbReference>
<dbReference type="GO" id="GO:0004637">
    <property type="term" value="F:phosphoribosylamine-glycine ligase activity"/>
    <property type="evidence" value="ECO:0007669"/>
    <property type="project" value="UniProtKB-UniRule"/>
</dbReference>
<keyword evidence="16" id="KW-1185">Reference proteome</keyword>
<dbReference type="InterPro" id="IPR020559">
    <property type="entry name" value="PRibGlycinamide_synth_CS"/>
</dbReference>
<dbReference type="Pfam" id="PF02843">
    <property type="entry name" value="GARS_C"/>
    <property type="match status" value="1"/>
</dbReference>
<dbReference type="EMBL" id="RCDB01000001">
    <property type="protein sequence ID" value="RLK52316.1"/>
    <property type="molecule type" value="Genomic_DNA"/>
</dbReference>
<dbReference type="GO" id="GO:0005524">
    <property type="term" value="F:ATP binding"/>
    <property type="evidence" value="ECO:0007669"/>
    <property type="project" value="UniProtKB-UniRule"/>
</dbReference>
<evidence type="ECO:0000256" key="8">
    <source>
        <dbReference type="ARBA" id="ARBA00022840"/>
    </source>
</evidence>
<organism evidence="15 16">
    <name type="scientific">Microbacterium telephonicum</name>
    <dbReference type="NCBI Taxonomy" id="1714841"/>
    <lineage>
        <taxon>Bacteria</taxon>
        <taxon>Bacillati</taxon>
        <taxon>Actinomycetota</taxon>
        <taxon>Actinomycetes</taxon>
        <taxon>Micrococcales</taxon>
        <taxon>Microbacteriaceae</taxon>
        <taxon>Microbacterium</taxon>
    </lineage>
</organism>
<dbReference type="InterPro" id="IPR011054">
    <property type="entry name" value="Rudment_hybrid_motif"/>
</dbReference>
<feature type="domain" description="ATP-grasp" evidence="14">
    <location>
        <begin position="108"/>
        <end position="313"/>
    </location>
</feature>
<dbReference type="InterPro" id="IPR020562">
    <property type="entry name" value="PRibGlycinamide_synth_N"/>
</dbReference>
<reference evidence="15 16" key="1">
    <citation type="journal article" date="2015" name="Stand. Genomic Sci.">
        <title>Genomic Encyclopedia of Bacterial and Archaeal Type Strains, Phase III: the genomes of soil and plant-associated and newly described type strains.</title>
        <authorList>
            <person name="Whitman W.B."/>
            <person name="Woyke T."/>
            <person name="Klenk H.P."/>
            <person name="Zhou Y."/>
            <person name="Lilburn T.G."/>
            <person name="Beck B.J."/>
            <person name="De Vos P."/>
            <person name="Vandamme P."/>
            <person name="Eisen J.A."/>
            <person name="Garrity G."/>
            <person name="Hugenholtz P."/>
            <person name="Kyrpides N.C."/>
        </authorList>
    </citation>
    <scope>NUCLEOTIDE SEQUENCE [LARGE SCALE GENOMIC DNA]</scope>
    <source>
        <strain evidence="15 16">S2T63</strain>
    </source>
</reference>
<dbReference type="InterPro" id="IPR020560">
    <property type="entry name" value="PRibGlycinamide_synth_C-dom"/>
</dbReference>
<dbReference type="GO" id="GO:0046872">
    <property type="term" value="F:metal ion binding"/>
    <property type="evidence" value="ECO:0007669"/>
    <property type="project" value="InterPro"/>
</dbReference>
<name>A0A498CCG6_9MICO</name>
<dbReference type="Gene3D" id="3.90.600.10">
    <property type="entry name" value="Phosphoribosylglycinamide synthetase, C-terminal domain"/>
    <property type="match status" value="1"/>
</dbReference>
<keyword evidence="8 13" id="KW-0067">ATP-binding</keyword>
<dbReference type="HAMAP" id="MF_00138">
    <property type="entry name" value="GARS"/>
    <property type="match status" value="1"/>
</dbReference>
<dbReference type="InterPro" id="IPR000115">
    <property type="entry name" value="PRibGlycinamide_synth"/>
</dbReference>
<dbReference type="SUPFAM" id="SSF56059">
    <property type="entry name" value="Glutathione synthetase ATP-binding domain-like"/>
    <property type="match status" value="1"/>
</dbReference>
<dbReference type="GO" id="GO:0009113">
    <property type="term" value="P:purine nucleobase biosynthetic process"/>
    <property type="evidence" value="ECO:0007669"/>
    <property type="project" value="InterPro"/>
</dbReference>
<comment type="catalytic activity">
    <reaction evidence="12">
        <text>5-phospho-beta-D-ribosylamine + glycine + ATP = N(1)-(5-phospho-beta-D-ribosyl)glycinamide + ADP + phosphate + H(+)</text>
        <dbReference type="Rhea" id="RHEA:17453"/>
        <dbReference type="ChEBI" id="CHEBI:15378"/>
        <dbReference type="ChEBI" id="CHEBI:30616"/>
        <dbReference type="ChEBI" id="CHEBI:43474"/>
        <dbReference type="ChEBI" id="CHEBI:57305"/>
        <dbReference type="ChEBI" id="CHEBI:58681"/>
        <dbReference type="ChEBI" id="CHEBI:143788"/>
        <dbReference type="ChEBI" id="CHEBI:456216"/>
        <dbReference type="EC" id="6.3.4.13"/>
    </reaction>
</comment>
<comment type="cofactor">
    <cofactor evidence="2">
        <name>Mg(2+)</name>
        <dbReference type="ChEBI" id="CHEBI:18420"/>
    </cofactor>
</comment>
<comment type="caution">
    <text evidence="15">The sequence shown here is derived from an EMBL/GenBank/DDBJ whole genome shotgun (WGS) entry which is preliminary data.</text>
</comment>
<dbReference type="InterPro" id="IPR011761">
    <property type="entry name" value="ATP-grasp"/>
</dbReference>
<dbReference type="PANTHER" id="PTHR43472:SF1">
    <property type="entry name" value="PHOSPHORIBOSYLAMINE--GLYCINE LIGASE, CHLOROPLASTIC"/>
    <property type="match status" value="1"/>
</dbReference>
<dbReference type="PROSITE" id="PS50975">
    <property type="entry name" value="ATP_GRASP"/>
    <property type="match status" value="1"/>
</dbReference>
<comment type="cofactor">
    <cofactor evidence="1">
        <name>Mn(2+)</name>
        <dbReference type="ChEBI" id="CHEBI:29035"/>
    </cofactor>
</comment>
<evidence type="ECO:0000256" key="7">
    <source>
        <dbReference type="ARBA" id="ARBA00022755"/>
    </source>
</evidence>
<keyword evidence="6 13" id="KW-0547">Nucleotide-binding</keyword>
<dbReference type="UniPathway" id="UPA00074">
    <property type="reaction ID" value="UER00125"/>
</dbReference>
<dbReference type="Proteomes" id="UP000273158">
    <property type="component" value="Unassembled WGS sequence"/>
</dbReference>
<dbReference type="AlphaFoldDB" id="A0A498CCG6"/>
<dbReference type="Gene3D" id="3.40.50.20">
    <property type="match status" value="1"/>
</dbReference>
<accession>A0A498CCG6</accession>
<evidence type="ECO:0000256" key="12">
    <source>
        <dbReference type="HAMAP-Rule" id="MF_00138"/>
    </source>
</evidence>
<comment type="pathway">
    <text evidence="3 12">Purine metabolism; IMP biosynthesis via de novo pathway; N(1)-(5-phospho-D-ribosyl)glycinamide from 5-phospho-alpha-D-ribose 1-diphosphate: step 2/2.</text>
</comment>
<dbReference type="Pfam" id="PF02844">
    <property type="entry name" value="GARS_N"/>
    <property type="match status" value="1"/>
</dbReference>
<dbReference type="InterPro" id="IPR013815">
    <property type="entry name" value="ATP_grasp_subdomain_1"/>
</dbReference>
<dbReference type="SUPFAM" id="SSF52440">
    <property type="entry name" value="PreATP-grasp domain"/>
    <property type="match status" value="1"/>
</dbReference>